<dbReference type="SUPFAM" id="SSF159234">
    <property type="entry name" value="FomD-like"/>
    <property type="match status" value="1"/>
</dbReference>
<dbReference type="Proteomes" id="UP000052020">
    <property type="component" value="Unassembled WGS sequence"/>
</dbReference>
<dbReference type="InterPro" id="IPR035930">
    <property type="entry name" value="FomD-like_sf"/>
</dbReference>
<organism evidence="3 4">
    <name type="scientific">candidate division KD3-62 bacterium DG_56</name>
    <dbReference type="NCBI Taxonomy" id="1704032"/>
    <lineage>
        <taxon>Bacteria</taxon>
        <taxon>candidate division KD3-62</taxon>
    </lineage>
</organism>
<keyword evidence="1" id="KW-0378">Hydrolase</keyword>
<dbReference type="EMBL" id="LIZY01000030">
    <property type="protein sequence ID" value="KPJ64352.1"/>
    <property type="molecule type" value="Genomic_DNA"/>
</dbReference>
<evidence type="ECO:0000313" key="4">
    <source>
        <dbReference type="Proteomes" id="UP000052020"/>
    </source>
</evidence>
<evidence type="ECO:0000256" key="1">
    <source>
        <dbReference type="ARBA" id="ARBA00022801"/>
    </source>
</evidence>
<dbReference type="InterPro" id="IPR050212">
    <property type="entry name" value="Ntdp-like"/>
</dbReference>
<comment type="caution">
    <text evidence="3">The sequence shown here is derived from an EMBL/GenBank/DDBJ whole genome shotgun (WGS) entry which is preliminary data.</text>
</comment>
<dbReference type="AlphaFoldDB" id="A0A0S7XPD3"/>
<name>A0A0S7XPD3_9BACT</name>
<dbReference type="Pfam" id="PF04167">
    <property type="entry name" value="DUF402"/>
    <property type="match status" value="1"/>
</dbReference>
<proteinExistence type="predicted"/>
<sequence>MGQARIREIKQHLNKSEEVYECELIHREPGYVVVRYVTDRPYQFSGIVVPEGSRTVGHYRAGSDCVIWEMYAPSGEKLGTLVHVCRDLEIGEDYVRYLDLVLDLWFHPDGHHEILDEDELMECVAQGLISDRDAERLRWLVDVLAHSLPVFIRERQSSED</sequence>
<evidence type="ECO:0000259" key="2">
    <source>
        <dbReference type="Pfam" id="PF04167"/>
    </source>
</evidence>
<reference evidence="3 4" key="1">
    <citation type="journal article" date="2015" name="Microbiome">
        <title>Genomic resolution of linkages in carbon, nitrogen, and sulfur cycling among widespread estuary sediment bacteria.</title>
        <authorList>
            <person name="Baker B.J."/>
            <person name="Lazar C.S."/>
            <person name="Teske A.P."/>
            <person name="Dick G.J."/>
        </authorList>
    </citation>
    <scope>NUCLEOTIDE SEQUENCE [LARGE SCALE GENOMIC DNA]</scope>
    <source>
        <strain evidence="3">DG_56</strain>
    </source>
</reference>
<dbReference type="InterPro" id="IPR007295">
    <property type="entry name" value="DUF402"/>
</dbReference>
<feature type="domain" description="DUF402" evidence="2">
    <location>
        <begin position="30"/>
        <end position="138"/>
    </location>
</feature>
<protein>
    <recommendedName>
        <fullName evidence="2">DUF402 domain-containing protein</fullName>
    </recommendedName>
</protein>
<dbReference type="PANTHER" id="PTHR39159">
    <property type="match status" value="1"/>
</dbReference>
<accession>A0A0S7XPD3</accession>
<gene>
    <name evidence="3" type="ORF">AMK68_01810</name>
</gene>
<evidence type="ECO:0000313" key="3">
    <source>
        <dbReference type="EMBL" id="KPJ64352.1"/>
    </source>
</evidence>
<dbReference type="GO" id="GO:0016787">
    <property type="term" value="F:hydrolase activity"/>
    <property type="evidence" value="ECO:0007669"/>
    <property type="project" value="UniProtKB-KW"/>
</dbReference>
<dbReference type="PANTHER" id="PTHR39159:SF1">
    <property type="entry name" value="UPF0374 PROTEIN YGAC"/>
    <property type="match status" value="1"/>
</dbReference>
<dbReference type="Gene3D" id="2.40.380.10">
    <property type="entry name" value="FomD-like"/>
    <property type="match status" value="1"/>
</dbReference>